<dbReference type="Proteomes" id="UP001202281">
    <property type="component" value="Unassembled WGS sequence"/>
</dbReference>
<dbReference type="EMBL" id="JALHLG010000013">
    <property type="protein sequence ID" value="MCJ2187305.1"/>
    <property type="molecule type" value="Genomic_DNA"/>
</dbReference>
<evidence type="ECO:0000313" key="2">
    <source>
        <dbReference type="Proteomes" id="UP001202281"/>
    </source>
</evidence>
<accession>A0ABT0BQR7</accession>
<evidence type="ECO:0000313" key="1">
    <source>
        <dbReference type="EMBL" id="MCJ2187305.1"/>
    </source>
</evidence>
<name>A0ABT0BQR7_9SPHN</name>
<reference evidence="1 2" key="1">
    <citation type="submission" date="2022-04" db="EMBL/GenBank/DDBJ databases">
        <title>Identification of a novel bacterium isolated from mangrove sediments.</title>
        <authorList>
            <person name="Pan X."/>
        </authorList>
    </citation>
    <scope>NUCLEOTIDE SEQUENCE [LARGE SCALE GENOMIC DNA]</scope>
    <source>
        <strain evidence="1 2">B2638</strain>
    </source>
</reference>
<proteinExistence type="predicted"/>
<protein>
    <recommendedName>
        <fullName evidence="3">Alkyl hydroperoxide reductase subunit C/ Thiol specific antioxidant domain-containing protein</fullName>
    </recommendedName>
</protein>
<organism evidence="1 2">
    <name type="scientific">Novosphingobium beihaiensis</name>
    <dbReference type="NCBI Taxonomy" id="2930389"/>
    <lineage>
        <taxon>Bacteria</taxon>
        <taxon>Pseudomonadati</taxon>
        <taxon>Pseudomonadota</taxon>
        <taxon>Alphaproteobacteria</taxon>
        <taxon>Sphingomonadales</taxon>
        <taxon>Sphingomonadaceae</taxon>
        <taxon>Novosphingobium</taxon>
    </lineage>
</organism>
<sequence>MELRGLKALAAAAPSDRIVIAWSDTGIERLRFDRPETAEIASMERAGRLRQTYAPDLAGYPYAVLLDAQGRACARWARPVTPKALTAMRRTCDRRVP</sequence>
<evidence type="ECO:0008006" key="3">
    <source>
        <dbReference type="Google" id="ProtNLM"/>
    </source>
</evidence>
<keyword evidence="2" id="KW-1185">Reference proteome</keyword>
<comment type="caution">
    <text evidence="1">The sequence shown here is derived from an EMBL/GenBank/DDBJ whole genome shotgun (WGS) entry which is preliminary data.</text>
</comment>
<gene>
    <name evidence="1" type="ORF">MTR66_10840</name>
</gene>
<dbReference type="RefSeq" id="WP_243920832.1">
    <property type="nucleotide sequence ID" value="NZ_JALHLG010000013.1"/>
</dbReference>